<gene>
    <name evidence="8" type="ORF">HHI36_017848</name>
</gene>
<name>A0ABD2NP02_9CUCU</name>
<protein>
    <recommendedName>
        <fullName evidence="7">Peptidase S1 domain-containing protein</fullName>
    </recommendedName>
</protein>
<proteinExistence type="inferred from homology"/>
<dbReference type="PROSITE" id="PS50240">
    <property type="entry name" value="TRYPSIN_DOM"/>
    <property type="match status" value="1"/>
</dbReference>
<dbReference type="PROSITE" id="PS00134">
    <property type="entry name" value="TRYPSIN_HIS"/>
    <property type="match status" value="1"/>
</dbReference>
<dbReference type="InterPro" id="IPR009003">
    <property type="entry name" value="Peptidase_S1_PA"/>
</dbReference>
<feature type="region of interest" description="Disordered" evidence="6">
    <location>
        <begin position="1"/>
        <end position="24"/>
    </location>
</feature>
<dbReference type="FunFam" id="2.40.10.10:FF:000073">
    <property type="entry name" value="Trypsin alpha"/>
    <property type="match status" value="1"/>
</dbReference>
<dbReference type="SMART" id="SM00020">
    <property type="entry name" value="Tryp_SPc"/>
    <property type="match status" value="1"/>
</dbReference>
<evidence type="ECO:0000313" key="9">
    <source>
        <dbReference type="Proteomes" id="UP001516400"/>
    </source>
</evidence>
<organism evidence="8 9">
    <name type="scientific">Cryptolaemus montrouzieri</name>
    <dbReference type="NCBI Taxonomy" id="559131"/>
    <lineage>
        <taxon>Eukaryota</taxon>
        <taxon>Metazoa</taxon>
        <taxon>Ecdysozoa</taxon>
        <taxon>Arthropoda</taxon>
        <taxon>Hexapoda</taxon>
        <taxon>Insecta</taxon>
        <taxon>Pterygota</taxon>
        <taxon>Neoptera</taxon>
        <taxon>Endopterygota</taxon>
        <taxon>Coleoptera</taxon>
        <taxon>Polyphaga</taxon>
        <taxon>Cucujiformia</taxon>
        <taxon>Coccinelloidea</taxon>
        <taxon>Coccinellidae</taxon>
        <taxon>Scymninae</taxon>
        <taxon>Scymnini</taxon>
        <taxon>Cryptolaemus</taxon>
    </lineage>
</organism>
<keyword evidence="4" id="KW-0720">Serine protease</keyword>
<dbReference type="PANTHER" id="PTHR24276">
    <property type="entry name" value="POLYSERASE-RELATED"/>
    <property type="match status" value="1"/>
</dbReference>
<keyword evidence="3" id="KW-0378">Hydrolase</keyword>
<evidence type="ECO:0000256" key="2">
    <source>
        <dbReference type="ARBA" id="ARBA00022670"/>
    </source>
</evidence>
<dbReference type="InterPro" id="IPR018114">
    <property type="entry name" value="TRYPSIN_HIS"/>
</dbReference>
<dbReference type="GO" id="GO:0006508">
    <property type="term" value="P:proteolysis"/>
    <property type="evidence" value="ECO:0007669"/>
    <property type="project" value="UniProtKB-KW"/>
</dbReference>
<reference evidence="8 9" key="1">
    <citation type="journal article" date="2021" name="BMC Biol.">
        <title>Horizontally acquired antibacterial genes associated with adaptive radiation of ladybird beetles.</title>
        <authorList>
            <person name="Li H.S."/>
            <person name="Tang X.F."/>
            <person name="Huang Y.H."/>
            <person name="Xu Z.Y."/>
            <person name="Chen M.L."/>
            <person name="Du X.Y."/>
            <person name="Qiu B.Y."/>
            <person name="Chen P.T."/>
            <person name="Zhang W."/>
            <person name="Slipinski A."/>
            <person name="Escalona H.E."/>
            <person name="Waterhouse R.M."/>
            <person name="Zwick A."/>
            <person name="Pang H."/>
        </authorList>
    </citation>
    <scope>NUCLEOTIDE SEQUENCE [LARGE SCALE GENOMIC DNA]</scope>
    <source>
        <strain evidence="8">SYSU2018</strain>
    </source>
</reference>
<dbReference type="CDD" id="cd00190">
    <property type="entry name" value="Tryp_SPc"/>
    <property type="match status" value="1"/>
</dbReference>
<comment type="similarity">
    <text evidence="1">Belongs to the peptidase S1 family.</text>
</comment>
<evidence type="ECO:0000259" key="7">
    <source>
        <dbReference type="PROSITE" id="PS50240"/>
    </source>
</evidence>
<dbReference type="GO" id="GO:0008236">
    <property type="term" value="F:serine-type peptidase activity"/>
    <property type="evidence" value="ECO:0007669"/>
    <property type="project" value="UniProtKB-KW"/>
</dbReference>
<dbReference type="AlphaFoldDB" id="A0ABD2NP02"/>
<dbReference type="PANTHER" id="PTHR24276:SF98">
    <property type="entry name" value="FI18310P1-RELATED"/>
    <property type="match status" value="1"/>
</dbReference>
<dbReference type="InterPro" id="IPR001314">
    <property type="entry name" value="Peptidase_S1A"/>
</dbReference>
<keyword evidence="5" id="KW-1015">Disulfide bond</keyword>
<dbReference type="SUPFAM" id="SSF50494">
    <property type="entry name" value="Trypsin-like serine proteases"/>
    <property type="match status" value="1"/>
</dbReference>
<evidence type="ECO:0000256" key="6">
    <source>
        <dbReference type="SAM" id="MobiDB-lite"/>
    </source>
</evidence>
<sequence length="201" mass="21990">MKNNNLTEAREDDGGNIDGRIVGGEDADNGSYPYQISLQKSKRHICGGSIIGGQWILTAAHCIEFQTPRHLRVVAGTNVLDGSGVRYQVEKLIPHQRYNPSTFANDIALIKLTRTISFNNRVGSISLPRYNTGGGRQLTLSGWGKTSFPGEVSRTLQTIKLTTLSNSQCRRIFPQITSGSLCTVGDPGRGTCKVSENYLFE</sequence>
<keyword evidence="2" id="KW-0645">Protease</keyword>
<comment type="caution">
    <text evidence="8">The sequence shown here is derived from an EMBL/GenBank/DDBJ whole genome shotgun (WGS) entry which is preliminary data.</text>
</comment>
<evidence type="ECO:0000313" key="8">
    <source>
        <dbReference type="EMBL" id="KAL3280359.1"/>
    </source>
</evidence>
<dbReference type="InterPro" id="IPR001254">
    <property type="entry name" value="Trypsin_dom"/>
</dbReference>
<dbReference type="InterPro" id="IPR043504">
    <property type="entry name" value="Peptidase_S1_PA_chymotrypsin"/>
</dbReference>
<evidence type="ECO:0000256" key="3">
    <source>
        <dbReference type="ARBA" id="ARBA00022801"/>
    </source>
</evidence>
<keyword evidence="9" id="KW-1185">Reference proteome</keyword>
<dbReference type="InterPro" id="IPR050430">
    <property type="entry name" value="Peptidase_S1"/>
</dbReference>
<dbReference type="Pfam" id="PF00089">
    <property type="entry name" value="Trypsin"/>
    <property type="match status" value="1"/>
</dbReference>
<dbReference type="Gene3D" id="2.40.10.10">
    <property type="entry name" value="Trypsin-like serine proteases"/>
    <property type="match status" value="1"/>
</dbReference>
<dbReference type="Proteomes" id="UP001516400">
    <property type="component" value="Unassembled WGS sequence"/>
</dbReference>
<accession>A0ABD2NP02</accession>
<evidence type="ECO:0000256" key="5">
    <source>
        <dbReference type="ARBA" id="ARBA00023157"/>
    </source>
</evidence>
<dbReference type="PRINTS" id="PR00722">
    <property type="entry name" value="CHYMOTRYPSIN"/>
</dbReference>
<evidence type="ECO:0000256" key="1">
    <source>
        <dbReference type="ARBA" id="ARBA00007664"/>
    </source>
</evidence>
<dbReference type="EMBL" id="JABFTP020000124">
    <property type="protein sequence ID" value="KAL3280359.1"/>
    <property type="molecule type" value="Genomic_DNA"/>
</dbReference>
<feature type="domain" description="Peptidase S1" evidence="7">
    <location>
        <begin position="21"/>
        <end position="193"/>
    </location>
</feature>
<evidence type="ECO:0000256" key="4">
    <source>
        <dbReference type="ARBA" id="ARBA00022825"/>
    </source>
</evidence>